<gene>
    <name evidence="2" type="ORF">AB2B41_08950</name>
</gene>
<keyword evidence="1" id="KW-1133">Transmembrane helix</keyword>
<protein>
    <submittedName>
        <fullName evidence="2">Uncharacterized protein</fullName>
    </submittedName>
</protein>
<dbReference type="Proteomes" id="UP001556098">
    <property type="component" value="Unassembled WGS sequence"/>
</dbReference>
<organism evidence="2 3">
    <name type="scientific">Sulfitobacter sediminis</name>
    <dbReference type="NCBI Taxonomy" id="3234186"/>
    <lineage>
        <taxon>Bacteria</taxon>
        <taxon>Pseudomonadati</taxon>
        <taxon>Pseudomonadota</taxon>
        <taxon>Alphaproteobacteria</taxon>
        <taxon>Rhodobacterales</taxon>
        <taxon>Roseobacteraceae</taxon>
        <taxon>Sulfitobacter</taxon>
    </lineage>
</organism>
<accession>A0ABV3RL86</accession>
<keyword evidence="1" id="KW-0812">Transmembrane</keyword>
<sequence>MSKIDIPRGEQGTTRIFSLSMSGPDARALRDDAEQQKASLGTDVLNTDGVEVFAVSDLDEVGLMGYLREGIDAREEDLRRDRAKLAALDGWVMLVHSSAFGGAPVTLSPDPSLTLIGTYAQTRPETPTEKLEAEAALPYSGTPDNAPLPAARRRNSGSIVVVILGLIVLGVLWWALR</sequence>
<feature type="transmembrane region" description="Helical" evidence="1">
    <location>
        <begin position="157"/>
        <end position="176"/>
    </location>
</feature>
<evidence type="ECO:0000313" key="2">
    <source>
        <dbReference type="EMBL" id="MEW9919730.1"/>
    </source>
</evidence>
<evidence type="ECO:0000256" key="1">
    <source>
        <dbReference type="SAM" id="Phobius"/>
    </source>
</evidence>
<dbReference type="EMBL" id="JBFNXX010000005">
    <property type="protein sequence ID" value="MEW9919730.1"/>
    <property type="molecule type" value="Genomic_DNA"/>
</dbReference>
<keyword evidence="3" id="KW-1185">Reference proteome</keyword>
<name>A0ABV3RL86_9RHOB</name>
<keyword evidence="1" id="KW-0472">Membrane</keyword>
<proteinExistence type="predicted"/>
<comment type="caution">
    <text evidence="2">The sequence shown here is derived from an EMBL/GenBank/DDBJ whole genome shotgun (WGS) entry which is preliminary data.</text>
</comment>
<evidence type="ECO:0000313" key="3">
    <source>
        <dbReference type="Proteomes" id="UP001556098"/>
    </source>
</evidence>
<dbReference type="RefSeq" id="WP_367877433.1">
    <property type="nucleotide sequence ID" value="NZ_JBFNXX010000005.1"/>
</dbReference>
<reference evidence="2 3" key="1">
    <citation type="submission" date="2024-07" db="EMBL/GenBank/DDBJ databases">
        <title>Marimonas sp.nov., isolated from tidal-flat sediment.</title>
        <authorList>
            <person name="Jayan J.N."/>
            <person name="Lee S.S."/>
        </authorList>
    </citation>
    <scope>NUCLEOTIDE SEQUENCE [LARGE SCALE GENOMIC DNA]</scope>
    <source>
        <strain evidence="2 3">MJW-29</strain>
    </source>
</reference>